<feature type="domain" description="HMG box" evidence="3">
    <location>
        <begin position="213"/>
        <end position="282"/>
    </location>
</feature>
<evidence type="ECO:0000256" key="1">
    <source>
        <dbReference type="PROSITE-ProRule" id="PRU00267"/>
    </source>
</evidence>
<evidence type="ECO:0000313" key="5">
    <source>
        <dbReference type="Proteomes" id="UP000562929"/>
    </source>
</evidence>
<accession>A0A8H4QA77</accession>
<dbReference type="SUPFAM" id="SSF47095">
    <property type="entry name" value="HMG-box"/>
    <property type="match status" value="1"/>
</dbReference>
<keyword evidence="1" id="KW-0238">DNA-binding</keyword>
<feature type="compositionally biased region" description="Basic residues" evidence="2">
    <location>
        <begin position="377"/>
        <end position="387"/>
    </location>
</feature>
<dbReference type="GO" id="GO:0003677">
    <property type="term" value="F:DNA binding"/>
    <property type="evidence" value="ECO:0007669"/>
    <property type="project" value="UniProtKB-UniRule"/>
</dbReference>
<sequence length="437" mass="48194">MYPPQAEAAGTTAAIGQHPVRRSPDLKFRATEPQSLRLQEFAAESSAHAVPKSRQPSTPLRPQSASVFQGLRCVMPRTARKVDDKAKVSSVAVPQPMVAPPQAVMPAPAVPVAPHVPMAPTRPVVDTDSFLRVRDSAVGRLTTIMELLRSFTADYVRQTNLLMGEPTAEPNQGDLLSSFENAAAQLIMPVPEMAAPVEEKKERKKRTHDPNAPKRPLTPYFLYMQHARSIIASDLGDDSPKGAVQEEGQRRWANMAPHEKKGWNAAYQYNLRLYNARVHSYKAGNPLAKNMNDDEALKYANEFQIPMPEVKDVPAETPVNDQDAMAEQIQQLQDHHHHQPQPQLLPPQLQQQQQQQQPQPQPQQHALPVDSSDAKTPKKSGGRKRKGASPVADPIPSEPVKGTPASPDKKRRRASAKTGDDKEESKKSGRKRAKGSS</sequence>
<evidence type="ECO:0000313" key="4">
    <source>
        <dbReference type="EMBL" id="KAF4592028.1"/>
    </source>
</evidence>
<feature type="region of interest" description="Disordered" evidence="2">
    <location>
        <begin position="1"/>
        <end position="64"/>
    </location>
</feature>
<name>A0A8H4QA77_9HYPO</name>
<dbReference type="SMART" id="SM00398">
    <property type="entry name" value="HMG"/>
    <property type="match status" value="1"/>
</dbReference>
<gene>
    <name evidence="4" type="ORF">GQ602_002327</name>
</gene>
<dbReference type="EMBL" id="JAACLJ010000002">
    <property type="protein sequence ID" value="KAF4592028.1"/>
    <property type="molecule type" value="Genomic_DNA"/>
</dbReference>
<feature type="region of interest" description="Disordered" evidence="2">
    <location>
        <begin position="234"/>
        <end position="255"/>
    </location>
</feature>
<evidence type="ECO:0000256" key="2">
    <source>
        <dbReference type="SAM" id="MobiDB-lite"/>
    </source>
</evidence>
<dbReference type="GO" id="GO:0005634">
    <property type="term" value="C:nucleus"/>
    <property type="evidence" value="ECO:0007669"/>
    <property type="project" value="UniProtKB-UniRule"/>
</dbReference>
<keyword evidence="5" id="KW-1185">Reference proteome</keyword>
<comment type="caution">
    <text evidence="4">The sequence shown here is derived from an EMBL/GenBank/DDBJ whole genome shotgun (WGS) entry which is preliminary data.</text>
</comment>
<dbReference type="AlphaFoldDB" id="A0A8H4QA77"/>
<organism evidence="4 5">
    <name type="scientific">Ophiocordyceps camponoti-floridani</name>
    <dbReference type="NCBI Taxonomy" id="2030778"/>
    <lineage>
        <taxon>Eukaryota</taxon>
        <taxon>Fungi</taxon>
        <taxon>Dikarya</taxon>
        <taxon>Ascomycota</taxon>
        <taxon>Pezizomycotina</taxon>
        <taxon>Sordariomycetes</taxon>
        <taxon>Hypocreomycetidae</taxon>
        <taxon>Hypocreales</taxon>
        <taxon>Ophiocordycipitaceae</taxon>
        <taxon>Ophiocordyceps</taxon>
    </lineage>
</organism>
<dbReference type="Gene3D" id="1.10.30.10">
    <property type="entry name" value="High mobility group box domain"/>
    <property type="match status" value="1"/>
</dbReference>
<feature type="compositionally biased region" description="Low complexity" evidence="2">
    <location>
        <begin position="340"/>
        <end position="368"/>
    </location>
</feature>
<evidence type="ECO:0000259" key="3">
    <source>
        <dbReference type="PROSITE" id="PS50118"/>
    </source>
</evidence>
<feature type="DNA-binding region" description="HMG box" evidence="1">
    <location>
        <begin position="213"/>
        <end position="282"/>
    </location>
</feature>
<reference evidence="4 5" key="1">
    <citation type="journal article" date="2020" name="G3 (Bethesda)">
        <title>Genetic Underpinnings of Host Manipulation by Ophiocordyceps as Revealed by Comparative Transcriptomics.</title>
        <authorList>
            <person name="Will I."/>
            <person name="Das B."/>
            <person name="Trinh T."/>
            <person name="Brachmann A."/>
            <person name="Ohm R.A."/>
            <person name="de Bekker C."/>
        </authorList>
    </citation>
    <scope>NUCLEOTIDE SEQUENCE [LARGE SCALE GENOMIC DNA]</scope>
    <source>
        <strain evidence="4 5">EC05</strain>
    </source>
</reference>
<feature type="compositionally biased region" description="Basic residues" evidence="2">
    <location>
        <begin position="428"/>
        <end position="437"/>
    </location>
</feature>
<feature type="region of interest" description="Disordered" evidence="2">
    <location>
        <begin position="196"/>
        <end position="217"/>
    </location>
</feature>
<dbReference type="InterPro" id="IPR009071">
    <property type="entry name" value="HMG_box_dom"/>
</dbReference>
<keyword evidence="1" id="KW-0539">Nucleus</keyword>
<dbReference type="PROSITE" id="PS50118">
    <property type="entry name" value="HMG_BOX_2"/>
    <property type="match status" value="1"/>
</dbReference>
<feature type="compositionally biased region" description="Polar residues" evidence="2">
    <location>
        <begin position="54"/>
        <end position="64"/>
    </location>
</feature>
<dbReference type="InterPro" id="IPR036910">
    <property type="entry name" value="HMG_box_dom_sf"/>
</dbReference>
<feature type="region of interest" description="Disordered" evidence="2">
    <location>
        <begin position="329"/>
        <end position="437"/>
    </location>
</feature>
<protein>
    <submittedName>
        <fullName evidence="4">High mobility group protein</fullName>
    </submittedName>
</protein>
<dbReference type="Pfam" id="PF00505">
    <property type="entry name" value="HMG_box"/>
    <property type="match status" value="1"/>
</dbReference>
<proteinExistence type="predicted"/>
<feature type="compositionally biased region" description="Basic and acidic residues" evidence="2">
    <location>
        <begin position="418"/>
        <end position="427"/>
    </location>
</feature>
<dbReference type="Proteomes" id="UP000562929">
    <property type="component" value="Unassembled WGS sequence"/>
</dbReference>
<dbReference type="OrthoDB" id="5550281at2759"/>